<keyword evidence="2" id="KW-0285">Flavoprotein</keyword>
<proteinExistence type="inferred from homology"/>
<keyword evidence="3" id="KW-0274">FAD</keyword>
<dbReference type="InterPro" id="IPR016166">
    <property type="entry name" value="FAD-bd_PCMH"/>
</dbReference>
<dbReference type="GO" id="GO:0016491">
    <property type="term" value="F:oxidoreductase activity"/>
    <property type="evidence" value="ECO:0007669"/>
    <property type="project" value="UniProtKB-KW"/>
</dbReference>
<dbReference type="EMBL" id="KQ086061">
    <property type="protein sequence ID" value="KLO09265.1"/>
    <property type="molecule type" value="Genomic_DNA"/>
</dbReference>
<dbReference type="PANTHER" id="PTHR42973:SF13">
    <property type="entry name" value="FAD-BINDING PCMH-TYPE DOMAIN-CONTAINING PROTEIN"/>
    <property type="match status" value="1"/>
</dbReference>
<reference evidence="7 8" key="1">
    <citation type="submission" date="2015-04" db="EMBL/GenBank/DDBJ databases">
        <title>Complete genome sequence of Schizopora paradoxa KUC8140, a cosmopolitan wood degrader in East Asia.</title>
        <authorList>
            <consortium name="DOE Joint Genome Institute"/>
            <person name="Min B."/>
            <person name="Park H."/>
            <person name="Jang Y."/>
            <person name="Kim J.-J."/>
            <person name="Kim K.H."/>
            <person name="Pangilinan J."/>
            <person name="Lipzen A."/>
            <person name="Riley R."/>
            <person name="Grigoriev I.V."/>
            <person name="Spatafora J.W."/>
            <person name="Choi I.-G."/>
        </authorList>
    </citation>
    <scope>NUCLEOTIDE SEQUENCE [LARGE SCALE GENOMIC DNA]</scope>
    <source>
        <strain evidence="7 8">KUC8140</strain>
    </source>
</reference>
<dbReference type="PANTHER" id="PTHR42973">
    <property type="entry name" value="BINDING OXIDOREDUCTASE, PUTATIVE (AFU_ORTHOLOGUE AFUA_1G17690)-RELATED"/>
    <property type="match status" value="1"/>
</dbReference>
<dbReference type="OrthoDB" id="2151789at2759"/>
<evidence type="ECO:0000259" key="6">
    <source>
        <dbReference type="PROSITE" id="PS51387"/>
    </source>
</evidence>
<feature type="domain" description="FAD-binding PCMH-type" evidence="6">
    <location>
        <begin position="51"/>
        <end position="223"/>
    </location>
</feature>
<dbReference type="STRING" id="27342.A0A0H2RBL1"/>
<dbReference type="SUPFAM" id="SSF56176">
    <property type="entry name" value="FAD-binding/transporter-associated domain-like"/>
    <property type="match status" value="1"/>
</dbReference>
<dbReference type="PROSITE" id="PS51387">
    <property type="entry name" value="FAD_PCMH"/>
    <property type="match status" value="1"/>
</dbReference>
<dbReference type="InParanoid" id="A0A0H2RBL1"/>
<evidence type="ECO:0000256" key="1">
    <source>
        <dbReference type="ARBA" id="ARBA00005466"/>
    </source>
</evidence>
<feature type="region of interest" description="Disordered" evidence="5">
    <location>
        <begin position="429"/>
        <end position="453"/>
    </location>
</feature>
<organism evidence="7 8">
    <name type="scientific">Schizopora paradoxa</name>
    <dbReference type="NCBI Taxonomy" id="27342"/>
    <lineage>
        <taxon>Eukaryota</taxon>
        <taxon>Fungi</taxon>
        <taxon>Dikarya</taxon>
        <taxon>Basidiomycota</taxon>
        <taxon>Agaricomycotina</taxon>
        <taxon>Agaricomycetes</taxon>
        <taxon>Hymenochaetales</taxon>
        <taxon>Schizoporaceae</taxon>
        <taxon>Schizopora</taxon>
    </lineage>
</organism>
<dbReference type="Pfam" id="PF01565">
    <property type="entry name" value="FAD_binding_4"/>
    <property type="match status" value="1"/>
</dbReference>
<evidence type="ECO:0000256" key="2">
    <source>
        <dbReference type="ARBA" id="ARBA00022630"/>
    </source>
</evidence>
<dbReference type="InterPro" id="IPR016169">
    <property type="entry name" value="FAD-bd_PCMH_sub2"/>
</dbReference>
<protein>
    <submittedName>
        <fullName evidence="7">FAD-binding domain-containing protein</fullName>
    </submittedName>
</protein>
<evidence type="ECO:0000313" key="8">
    <source>
        <dbReference type="Proteomes" id="UP000053477"/>
    </source>
</evidence>
<evidence type="ECO:0000256" key="4">
    <source>
        <dbReference type="ARBA" id="ARBA00023002"/>
    </source>
</evidence>
<evidence type="ECO:0000256" key="5">
    <source>
        <dbReference type="SAM" id="MobiDB-lite"/>
    </source>
</evidence>
<sequence length="652" mass="72197">MAPIAMPMSLDLEAAIKDIRLICKQSKHVSQFYEYGSQGYKDSIRHFLASSSDVAQIAVTPGCIEDLSKIIKVLYDRPTVQFAIRGGGHAMSPRASSTSGIQISMSHFTDIVFDPETNCVEVGAGCLWDEVYAEVAQYKRNVIGGASSQGVGVGGWMLGAGYSLKSNKYGLGIDNVVEYEIVVPDGRVLIANKEKEEKLFQALRGGGNNFGVVTKFKLKTYPQSLAYGGTIVVPGTRVEEVKEAIVGFVENEKRQEAALVAALRHRLDNGQQTYTINIMCVFDAPQPPQPSEQPFQEFVKLAKDGEAWIADPAGWLGAQHVANSVQKMETITYELVSVPDSDNSVWTASKGTKFASKTFASNMVSESSSNSKAPDTKAKEGDPDDEGVFDIFSKMSYKVADAMLASAYQYNFAPIGNASIGALESFSAASVDEAESEGEEDDDEEDDFADSDEDKAELARRFEEQTKLSKEENISRPVMITKKVDNMSELPYRGRFGCLMISKYTKPLLDKMAEEAERSARYLKARRGRMVLLDVWPFHEKIFDNSPPGAAWPHEPGKPFGPMLAYFLWDDEKDDEFWLRKLKGTLNRIRVTALSLGLTTSKPAYYNNLSLESVPARKIYRENTDWLSEVKKEYDPRDVMGRCGGHKIPVAK</sequence>
<evidence type="ECO:0000313" key="7">
    <source>
        <dbReference type="EMBL" id="KLO09265.1"/>
    </source>
</evidence>
<keyword evidence="4" id="KW-0560">Oxidoreductase</keyword>
<dbReference type="InterPro" id="IPR006094">
    <property type="entry name" value="Oxid_FAD_bind_N"/>
</dbReference>
<dbReference type="GO" id="GO:0071949">
    <property type="term" value="F:FAD binding"/>
    <property type="evidence" value="ECO:0007669"/>
    <property type="project" value="InterPro"/>
</dbReference>
<evidence type="ECO:0000256" key="3">
    <source>
        <dbReference type="ARBA" id="ARBA00022827"/>
    </source>
</evidence>
<comment type="similarity">
    <text evidence="1">Belongs to the oxygen-dependent FAD-linked oxidoreductase family.</text>
</comment>
<dbReference type="InterPro" id="IPR050416">
    <property type="entry name" value="FAD-linked_Oxidoreductase"/>
</dbReference>
<dbReference type="AlphaFoldDB" id="A0A0H2RBL1"/>
<name>A0A0H2RBL1_9AGAM</name>
<accession>A0A0H2RBL1</accession>
<feature type="region of interest" description="Disordered" evidence="5">
    <location>
        <begin position="364"/>
        <end position="384"/>
    </location>
</feature>
<dbReference type="Proteomes" id="UP000053477">
    <property type="component" value="Unassembled WGS sequence"/>
</dbReference>
<feature type="compositionally biased region" description="Acidic residues" evidence="5">
    <location>
        <begin position="432"/>
        <end position="453"/>
    </location>
</feature>
<gene>
    <name evidence="7" type="ORF">SCHPADRAFT_931254</name>
</gene>
<dbReference type="Gene3D" id="3.30.465.10">
    <property type="match status" value="1"/>
</dbReference>
<keyword evidence="8" id="KW-1185">Reference proteome</keyword>
<dbReference type="InterPro" id="IPR036318">
    <property type="entry name" value="FAD-bd_PCMH-like_sf"/>
</dbReference>